<dbReference type="CDD" id="cd06223">
    <property type="entry name" value="PRTases_typeI"/>
    <property type="match status" value="1"/>
</dbReference>
<evidence type="ECO:0000313" key="2">
    <source>
        <dbReference type="Proteomes" id="UP000318081"/>
    </source>
</evidence>
<gene>
    <name evidence="1" type="ORF">TBK1r_64210</name>
</gene>
<accession>A0ABX5Y357</accession>
<reference evidence="1 2" key="1">
    <citation type="submission" date="2019-02" db="EMBL/GenBank/DDBJ databases">
        <title>Deep-cultivation of Planctomycetes and their phenomic and genomic characterization uncovers novel biology.</title>
        <authorList>
            <person name="Wiegand S."/>
            <person name="Jogler M."/>
            <person name="Boedeker C."/>
            <person name="Pinto D."/>
            <person name="Vollmers J."/>
            <person name="Rivas-Marin E."/>
            <person name="Kohn T."/>
            <person name="Peeters S.H."/>
            <person name="Heuer A."/>
            <person name="Rast P."/>
            <person name="Oberbeckmann S."/>
            <person name="Bunk B."/>
            <person name="Jeske O."/>
            <person name="Meyerdierks A."/>
            <person name="Storesund J.E."/>
            <person name="Kallscheuer N."/>
            <person name="Luecker S."/>
            <person name="Lage O.M."/>
            <person name="Pohl T."/>
            <person name="Merkel B.J."/>
            <person name="Hornburger P."/>
            <person name="Mueller R.-W."/>
            <person name="Bruemmer F."/>
            <person name="Labrenz M."/>
            <person name="Spormann A.M."/>
            <person name="Op den Camp H."/>
            <person name="Overmann J."/>
            <person name="Amann R."/>
            <person name="Jetten M.S.M."/>
            <person name="Mascher T."/>
            <person name="Medema M.H."/>
            <person name="Devos D.P."/>
            <person name="Kaster A.-K."/>
            <person name="Ovreas L."/>
            <person name="Rohde M."/>
            <person name="Galperin M.Y."/>
            <person name="Jogler C."/>
        </authorList>
    </citation>
    <scope>NUCLEOTIDE SEQUENCE [LARGE SCALE GENOMIC DNA]</scope>
    <source>
        <strain evidence="1 2">TBK1r</strain>
    </source>
</reference>
<evidence type="ECO:0000313" key="1">
    <source>
        <dbReference type="EMBL" id="QDV87391.1"/>
    </source>
</evidence>
<dbReference type="Gene3D" id="1.10.10.10">
    <property type="entry name" value="Winged helix-like DNA-binding domain superfamily/Winged helix DNA-binding domain"/>
    <property type="match status" value="1"/>
</dbReference>
<dbReference type="Proteomes" id="UP000318081">
    <property type="component" value="Chromosome"/>
</dbReference>
<dbReference type="InterPro" id="IPR029057">
    <property type="entry name" value="PRTase-like"/>
</dbReference>
<organism evidence="1 2">
    <name type="scientific">Stieleria magnilauensis</name>
    <dbReference type="NCBI Taxonomy" id="2527963"/>
    <lineage>
        <taxon>Bacteria</taxon>
        <taxon>Pseudomonadati</taxon>
        <taxon>Planctomycetota</taxon>
        <taxon>Planctomycetia</taxon>
        <taxon>Pirellulales</taxon>
        <taxon>Pirellulaceae</taxon>
        <taxon>Stieleria</taxon>
    </lineage>
</organism>
<dbReference type="SUPFAM" id="SSF53271">
    <property type="entry name" value="PRTase-like"/>
    <property type="match status" value="1"/>
</dbReference>
<dbReference type="InterPro" id="IPR000836">
    <property type="entry name" value="PRTase_dom"/>
</dbReference>
<proteinExistence type="predicted"/>
<dbReference type="Gene3D" id="3.40.50.2020">
    <property type="match status" value="1"/>
</dbReference>
<dbReference type="InterPro" id="IPR036388">
    <property type="entry name" value="WH-like_DNA-bd_sf"/>
</dbReference>
<protein>
    <submittedName>
        <fullName evidence="1">Uncharacterized protein</fullName>
    </submittedName>
</protein>
<dbReference type="EMBL" id="CP036432">
    <property type="protein sequence ID" value="QDV87391.1"/>
    <property type="molecule type" value="Genomic_DNA"/>
</dbReference>
<keyword evidence="2" id="KW-1185">Reference proteome</keyword>
<sequence>MIAAITKIRQDEQAEMQRYVDSVECLMHFLSNSLDDPNAAKCGQCANCVGRPLVAVNYDKTLAMKAVHFLRRSFQELEPRKSWPAHNPLPAYGFSGKITDDLRASEGRALCLWRDAGWGEQVAHDKYETKRFDDSLVDACASMIEQWSPEPYPTWVACVPSLNNPTIVPDFAERLAAKLGVPFVHCVQKIRSTPPQKEMRNSFKQASNLDGAFQISHQKMPTGACLLVDDIVDSKWTFTIIAALLRQRGCEAVFPMALALSSPRMD</sequence>
<name>A0ABX5Y357_9BACT</name>